<dbReference type="AlphaFoldDB" id="A0A6A5Z696"/>
<organism evidence="1 2">
    <name type="scientific">Lophiotrema nucula</name>
    <dbReference type="NCBI Taxonomy" id="690887"/>
    <lineage>
        <taxon>Eukaryota</taxon>
        <taxon>Fungi</taxon>
        <taxon>Dikarya</taxon>
        <taxon>Ascomycota</taxon>
        <taxon>Pezizomycotina</taxon>
        <taxon>Dothideomycetes</taxon>
        <taxon>Pleosporomycetidae</taxon>
        <taxon>Pleosporales</taxon>
        <taxon>Lophiotremataceae</taxon>
        <taxon>Lophiotrema</taxon>
    </lineage>
</organism>
<reference evidence="1" key="1">
    <citation type="journal article" date="2020" name="Stud. Mycol.">
        <title>101 Dothideomycetes genomes: a test case for predicting lifestyles and emergence of pathogens.</title>
        <authorList>
            <person name="Haridas S."/>
            <person name="Albert R."/>
            <person name="Binder M."/>
            <person name="Bloem J."/>
            <person name="Labutti K."/>
            <person name="Salamov A."/>
            <person name="Andreopoulos B."/>
            <person name="Baker S."/>
            <person name="Barry K."/>
            <person name="Bills G."/>
            <person name="Bluhm B."/>
            <person name="Cannon C."/>
            <person name="Castanera R."/>
            <person name="Culley D."/>
            <person name="Daum C."/>
            <person name="Ezra D."/>
            <person name="Gonzalez J."/>
            <person name="Henrissat B."/>
            <person name="Kuo A."/>
            <person name="Liang C."/>
            <person name="Lipzen A."/>
            <person name="Lutzoni F."/>
            <person name="Magnuson J."/>
            <person name="Mondo S."/>
            <person name="Nolan M."/>
            <person name="Ohm R."/>
            <person name="Pangilinan J."/>
            <person name="Park H.-J."/>
            <person name="Ramirez L."/>
            <person name="Alfaro M."/>
            <person name="Sun H."/>
            <person name="Tritt A."/>
            <person name="Yoshinaga Y."/>
            <person name="Zwiers L.-H."/>
            <person name="Turgeon B."/>
            <person name="Goodwin S."/>
            <person name="Spatafora J."/>
            <person name="Crous P."/>
            <person name="Grigoriev I."/>
        </authorList>
    </citation>
    <scope>NUCLEOTIDE SEQUENCE</scope>
    <source>
        <strain evidence="1">CBS 627.86</strain>
    </source>
</reference>
<sequence length="172" mass="18841">MRLRSPKTFRLLSQLLGIMMKDPRISRLLLLIWQTQMIPLRSASIGVGTVAMSTAASGSATSRMWPKSPETLQLPSQLLDLMMMRPRISPLSALIWLTPMMTRRRSARNGVGSVTPFSAASRRAQRRLANEFGVYRLSNGRGGAHSAAFSSTGDHACRNTGLDLGDGRHGYG</sequence>
<dbReference type="EMBL" id="ML977325">
    <property type="protein sequence ID" value="KAF2114563.1"/>
    <property type="molecule type" value="Genomic_DNA"/>
</dbReference>
<evidence type="ECO:0000313" key="2">
    <source>
        <dbReference type="Proteomes" id="UP000799770"/>
    </source>
</evidence>
<name>A0A6A5Z696_9PLEO</name>
<dbReference type="Proteomes" id="UP000799770">
    <property type="component" value="Unassembled WGS sequence"/>
</dbReference>
<accession>A0A6A5Z696</accession>
<protein>
    <submittedName>
        <fullName evidence="1">Uncharacterized protein</fullName>
    </submittedName>
</protein>
<evidence type="ECO:0000313" key="1">
    <source>
        <dbReference type="EMBL" id="KAF2114563.1"/>
    </source>
</evidence>
<proteinExistence type="predicted"/>
<keyword evidence="2" id="KW-1185">Reference proteome</keyword>
<gene>
    <name evidence="1" type="ORF">BDV96DRAFT_577062</name>
</gene>